<dbReference type="EMBL" id="BPLR01015824">
    <property type="protein sequence ID" value="GIY78951.1"/>
    <property type="molecule type" value="Genomic_DNA"/>
</dbReference>
<keyword evidence="3 5" id="KW-1133">Transmembrane helix</keyword>
<dbReference type="Proteomes" id="UP001054945">
    <property type="component" value="Unassembled WGS sequence"/>
</dbReference>
<evidence type="ECO:0000313" key="6">
    <source>
        <dbReference type="EMBL" id="GIY78951.1"/>
    </source>
</evidence>
<keyword evidence="2 5" id="KW-0812">Transmembrane</keyword>
<dbReference type="SUPFAM" id="SSF81321">
    <property type="entry name" value="Family A G protein-coupled receptor-like"/>
    <property type="match status" value="1"/>
</dbReference>
<dbReference type="Gene3D" id="1.20.1070.10">
    <property type="entry name" value="Rhodopsin 7-helix transmembrane proteins"/>
    <property type="match status" value="1"/>
</dbReference>
<evidence type="ECO:0000256" key="1">
    <source>
        <dbReference type="ARBA" id="ARBA00004370"/>
    </source>
</evidence>
<dbReference type="PRINTS" id="PR00237">
    <property type="entry name" value="GPCRRHODOPSN"/>
</dbReference>
<sequence length="233" mass="26333">MNSTDVPSYSITPEVRLYILFVMFIFSLVGNTLVIKQLLSLNRRSFPKSKVLFLNLAAADLFASFGAVLFPCKWELLGKQWKLENVLQIICDSSNLFSFLLLIHADRHKPQSVSRGNGHQPVFGPFFGFSNDLSKLNVIVLPTAPHFQEAKVSAVTNGAIEIVGQIDVCCIVMLLQQIVFENGLIACRHSQHWSFVRGRQGQEFSYQYQERTKIAKMLGVRIKNVYGQKGQQH</sequence>
<name>A0AAV4W846_CAEEX</name>
<evidence type="ECO:0000256" key="4">
    <source>
        <dbReference type="ARBA" id="ARBA00023136"/>
    </source>
</evidence>
<feature type="transmembrane region" description="Helical" evidence="5">
    <location>
        <begin position="17"/>
        <end position="39"/>
    </location>
</feature>
<dbReference type="GO" id="GO:0016020">
    <property type="term" value="C:membrane"/>
    <property type="evidence" value="ECO:0007669"/>
    <property type="project" value="UniProtKB-SubCell"/>
</dbReference>
<evidence type="ECO:0000256" key="2">
    <source>
        <dbReference type="ARBA" id="ARBA00022692"/>
    </source>
</evidence>
<evidence type="ECO:0000313" key="7">
    <source>
        <dbReference type="Proteomes" id="UP001054945"/>
    </source>
</evidence>
<dbReference type="InterPro" id="IPR000276">
    <property type="entry name" value="GPCR_Rhodpsn"/>
</dbReference>
<keyword evidence="7" id="KW-1185">Reference proteome</keyword>
<comment type="caution">
    <text evidence="6">The sequence shown here is derived from an EMBL/GenBank/DDBJ whole genome shotgun (WGS) entry which is preliminary data.</text>
</comment>
<accession>A0AAV4W846</accession>
<feature type="transmembrane region" description="Helical" evidence="5">
    <location>
        <begin position="51"/>
        <end position="70"/>
    </location>
</feature>
<evidence type="ECO:0000256" key="3">
    <source>
        <dbReference type="ARBA" id="ARBA00022989"/>
    </source>
</evidence>
<comment type="subcellular location">
    <subcellularLocation>
        <location evidence="1">Membrane</location>
    </subcellularLocation>
</comment>
<keyword evidence="4 5" id="KW-0472">Membrane</keyword>
<dbReference type="GO" id="GO:0004930">
    <property type="term" value="F:G protein-coupled receptor activity"/>
    <property type="evidence" value="ECO:0007669"/>
    <property type="project" value="InterPro"/>
</dbReference>
<proteinExistence type="predicted"/>
<organism evidence="6 7">
    <name type="scientific">Caerostris extrusa</name>
    <name type="common">Bark spider</name>
    <name type="synonym">Caerostris bankana</name>
    <dbReference type="NCBI Taxonomy" id="172846"/>
    <lineage>
        <taxon>Eukaryota</taxon>
        <taxon>Metazoa</taxon>
        <taxon>Ecdysozoa</taxon>
        <taxon>Arthropoda</taxon>
        <taxon>Chelicerata</taxon>
        <taxon>Arachnida</taxon>
        <taxon>Araneae</taxon>
        <taxon>Araneomorphae</taxon>
        <taxon>Entelegynae</taxon>
        <taxon>Araneoidea</taxon>
        <taxon>Araneidae</taxon>
        <taxon>Caerostris</taxon>
    </lineage>
</organism>
<protein>
    <submittedName>
        <fullName evidence="6">Gonadotropin-releasing hormone receptor</fullName>
    </submittedName>
</protein>
<reference evidence="6 7" key="1">
    <citation type="submission" date="2021-06" db="EMBL/GenBank/DDBJ databases">
        <title>Caerostris extrusa draft genome.</title>
        <authorList>
            <person name="Kono N."/>
            <person name="Arakawa K."/>
        </authorList>
    </citation>
    <scope>NUCLEOTIDE SEQUENCE [LARGE SCALE GENOMIC DNA]</scope>
</reference>
<dbReference type="AlphaFoldDB" id="A0AAV4W846"/>
<gene>
    <name evidence="6" type="primary">GNRHR_0</name>
    <name evidence="6" type="ORF">CEXT_296601</name>
</gene>
<keyword evidence="6" id="KW-0675">Receptor</keyword>
<evidence type="ECO:0000256" key="5">
    <source>
        <dbReference type="SAM" id="Phobius"/>
    </source>
</evidence>